<dbReference type="PANTHER" id="PTHR45694">
    <property type="entry name" value="GLUTAREDOXIN 2"/>
    <property type="match status" value="1"/>
</dbReference>
<evidence type="ECO:0000259" key="1">
    <source>
        <dbReference type="Pfam" id="PF00462"/>
    </source>
</evidence>
<feature type="domain" description="Glutaredoxin" evidence="1">
    <location>
        <begin position="16"/>
        <end position="84"/>
    </location>
</feature>
<dbReference type="InterPro" id="IPR002109">
    <property type="entry name" value="Glutaredoxin"/>
</dbReference>
<dbReference type="GO" id="GO:0015038">
    <property type="term" value="F:glutathione disulfide oxidoreductase activity"/>
    <property type="evidence" value="ECO:0007669"/>
    <property type="project" value="TreeGrafter"/>
</dbReference>
<dbReference type="Gene3D" id="3.40.30.10">
    <property type="entry name" value="Glutaredoxin"/>
    <property type="match status" value="1"/>
</dbReference>
<dbReference type="EMBL" id="GQ384390">
    <property type="protein sequence ID" value="ACU83214.1"/>
    <property type="molecule type" value="mRNA"/>
</dbReference>
<accession>C8CBL7</accession>
<dbReference type="InterPro" id="IPR036249">
    <property type="entry name" value="Thioredoxin-like_sf"/>
</dbReference>
<protein>
    <submittedName>
        <fullName evidence="2">Glutaredoxin A</fullName>
    </submittedName>
</protein>
<dbReference type="SUPFAM" id="SSF52833">
    <property type="entry name" value="Thioredoxin-like"/>
    <property type="match status" value="1"/>
</dbReference>
<organism evidence="2">
    <name type="scientific">Ruditapes philippinarum</name>
    <name type="common">Japanese carpet shell</name>
    <name type="synonym">Venerupis philippinarum</name>
    <dbReference type="NCBI Taxonomy" id="129788"/>
    <lineage>
        <taxon>Eukaryota</taxon>
        <taxon>Metazoa</taxon>
        <taxon>Spiralia</taxon>
        <taxon>Lophotrochozoa</taxon>
        <taxon>Mollusca</taxon>
        <taxon>Bivalvia</taxon>
        <taxon>Autobranchia</taxon>
        <taxon>Heteroconchia</taxon>
        <taxon>Euheterodonta</taxon>
        <taxon>Imparidentia</taxon>
        <taxon>Neoheterodontei</taxon>
        <taxon>Venerida</taxon>
        <taxon>Veneroidea</taxon>
        <taxon>Veneridae</taxon>
        <taxon>Ruditapes</taxon>
    </lineage>
</organism>
<name>C8CBL7_RUDPH</name>
<dbReference type="GO" id="GO:0034599">
    <property type="term" value="P:cellular response to oxidative stress"/>
    <property type="evidence" value="ECO:0007669"/>
    <property type="project" value="TreeGrafter"/>
</dbReference>
<evidence type="ECO:0000313" key="2">
    <source>
        <dbReference type="EMBL" id="ACU83214.1"/>
    </source>
</evidence>
<dbReference type="PROSITE" id="PS51354">
    <property type="entry name" value="GLUTAREDOXIN_2"/>
    <property type="match status" value="1"/>
</dbReference>
<proteinExistence type="evidence at transcript level"/>
<reference evidence="2" key="1">
    <citation type="submission" date="2009-07" db="EMBL/GenBank/DDBJ databases">
        <title>Molecular cloning and characterization of a glutaredoxin from Venerupis philippinarum.</title>
        <authorList>
            <person name="Zhao J."/>
            <person name="Li C."/>
        </authorList>
    </citation>
    <scope>NUCLEOTIDE SEQUENCE</scope>
</reference>
<dbReference type="GO" id="GO:0005737">
    <property type="term" value="C:cytoplasm"/>
    <property type="evidence" value="ECO:0007669"/>
    <property type="project" value="TreeGrafter"/>
</dbReference>
<sequence length="104" mass="11465">MGVKEAIEDKIKSKKVMVIAKSTCGYSIMAKNVFADYIKSGNLDKKDYGFWDIDGEKNCQAIQDELENMTGARSVPRVFINGKFFGGGDDVKAAASKGKLKEYL</sequence>
<dbReference type="PANTHER" id="PTHR45694:SF18">
    <property type="entry name" value="GLUTAREDOXIN-1-RELATED"/>
    <property type="match status" value="1"/>
</dbReference>
<dbReference type="CDD" id="cd03419">
    <property type="entry name" value="GRX_GRXh_1_2_like"/>
    <property type="match status" value="1"/>
</dbReference>
<dbReference type="Pfam" id="PF00462">
    <property type="entry name" value="Glutaredoxin"/>
    <property type="match status" value="1"/>
</dbReference>
<dbReference type="AlphaFoldDB" id="C8CBL7"/>